<protein>
    <submittedName>
        <fullName evidence="2">Nucleoside-diphosphate-sugar epimerase</fullName>
    </submittedName>
</protein>
<proteinExistence type="predicted"/>
<dbReference type="GO" id="GO:0004029">
    <property type="term" value="F:aldehyde dehydrogenase (NAD+) activity"/>
    <property type="evidence" value="ECO:0007669"/>
    <property type="project" value="TreeGrafter"/>
</dbReference>
<dbReference type="Proteomes" id="UP000292027">
    <property type="component" value="Unassembled WGS sequence"/>
</dbReference>
<reference evidence="2 3" key="1">
    <citation type="journal article" date="2015" name="Stand. Genomic Sci.">
        <title>Genomic Encyclopedia of Bacterial and Archaeal Type Strains, Phase III: the genomes of soil and plant-associated and newly described type strains.</title>
        <authorList>
            <person name="Whitman W.B."/>
            <person name="Woyke T."/>
            <person name="Klenk H.P."/>
            <person name="Zhou Y."/>
            <person name="Lilburn T.G."/>
            <person name="Beck B.J."/>
            <person name="De Vos P."/>
            <person name="Vandamme P."/>
            <person name="Eisen J.A."/>
            <person name="Garrity G."/>
            <person name="Hugenholtz P."/>
            <person name="Kyrpides N.C."/>
        </authorList>
    </citation>
    <scope>NUCLEOTIDE SEQUENCE [LARGE SCALE GENOMIC DNA]</scope>
    <source>
        <strain evidence="2 3">VKM Ac-2540</strain>
    </source>
</reference>
<dbReference type="InterPro" id="IPR001509">
    <property type="entry name" value="Epimerase_deHydtase"/>
</dbReference>
<dbReference type="InterPro" id="IPR036291">
    <property type="entry name" value="NAD(P)-bd_dom_sf"/>
</dbReference>
<keyword evidence="3" id="KW-1185">Reference proteome</keyword>
<evidence type="ECO:0000313" key="2">
    <source>
        <dbReference type="EMBL" id="RZU12163.1"/>
    </source>
</evidence>
<dbReference type="SUPFAM" id="SSF51735">
    <property type="entry name" value="NAD(P)-binding Rossmann-fold domains"/>
    <property type="match status" value="1"/>
</dbReference>
<dbReference type="Gene3D" id="3.40.50.720">
    <property type="entry name" value="NAD(P)-binding Rossmann-like Domain"/>
    <property type="match status" value="1"/>
</dbReference>
<name>A0A4Q7WQL1_9ACTN</name>
<evidence type="ECO:0000313" key="3">
    <source>
        <dbReference type="Proteomes" id="UP000292027"/>
    </source>
</evidence>
<dbReference type="GO" id="GO:0005737">
    <property type="term" value="C:cytoplasm"/>
    <property type="evidence" value="ECO:0007669"/>
    <property type="project" value="TreeGrafter"/>
</dbReference>
<evidence type="ECO:0000259" key="1">
    <source>
        <dbReference type="Pfam" id="PF01370"/>
    </source>
</evidence>
<dbReference type="RefSeq" id="WP_130446784.1">
    <property type="nucleotide sequence ID" value="NZ_SHKR01000014.1"/>
</dbReference>
<dbReference type="PANTHER" id="PTHR48079:SF6">
    <property type="entry name" value="NAD(P)-BINDING DOMAIN-CONTAINING PROTEIN-RELATED"/>
    <property type="match status" value="1"/>
</dbReference>
<gene>
    <name evidence="2" type="ORF">EV645_5425</name>
</gene>
<dbReference type="Pfam" id="PF01370">
    <property type="entry name" value="Epimerase"/>
    <property type="match status" value="1"/>
</dbReference>
<dbReference type="InterPro" id="IPR051783">
    <property type="entry name" value="NAD(P)-dependent_oxidoreduct"/>
</dbReference>
<dbReference type="AlphaFoldDB" id="A0A4Q7WQL1"/>
<organism evidence="2 3">
    <name type="scientific">Kribbella rubisoli</name>
    <dbReference type="NCBI Taxonomy" id="3075929"/>
    <lineage>
        <taxon>Bacteria</taxon>
        <taxon>Bacillati</taxon>
        <taxon>Actinomycetota</taxon>
        <taxon>Actinomycetes</taxon>
        <taxon>Propionibacteriales</taxon>
        <taxon>Kribbellaceae</taxon>
        <taxon>Kribbella</taxon>
    </lineage>
</organism>
<accession>A0A4Q7WQL1</accession>
<sequence>MKVLVAGATGGLGRSLVPQLIAAGHEVTGMTRSESGASSVRSFGADVVLADGLDAAAVRAAVEKVRPEVVVHQMTALKSGIDFKHFDDSFAMTNRLRTEGTDNLLAASQAAGVRRFVVQSYAGWNLQHGGSATKTEADPLDPNPVPAQQQTMAGIKHLESAVLNADGIEGVALRYGSFYGPTGDIGKGGSMVELIQKRRLPLIGDGTGVWSFIHYDDAASATVKAVESDVTGVFHVADDDPAQAAVWLPEFARILGAKPPRHVPAWLGRLAVGDVGVAAFTEIRGADNTLAKQTFGWQPGYASWREGFREGL</sequence>
<feature type="domain" description="NAD-dependent epimerase/dehydratase" evidence="1">
    <location>
        <begin position="3"/>
        <end position="229"/>
    </location>
</feature>
<dbReference type="EMBL" id="SHKR01000014">
    <property type="protein sequence ID" value="RZU12163.1"/>
    <property type="molecule type" value="Genomic_DNA"/>
</dbReference>
<dbReference type="PANTHER" id="PTHR48079">
    <property type="entry name" value="PROTEIN YEEZ"/>
    <property type="match status" value="1"/>
</dbReference>
<comment type="caution">
    <text evidence="2">The sequence shown here is derived from an EMBL/GenBank/DDBJ whole genome shotgun (WGS) entry which is preliminary data.</text>
</comment>
<dbReference type="OrthoDB" id="9787292at2"/>